<evidence type="ECO:0000313" key="4">
    <source>
        <dbReference type="Proteomes" id="UP000190750"/>
    </source>
</evidence>
<protein>
    <recommendedName>
        <fullName evidence="2">TonB C-terminal domain-containing protein</fullName>
    </recommendedName>
</protein>
<feature type="region of interest" description="Disordered" evidence="1">
    <location>
        <begin position="41"/>
        <end position="90"/>
    </location>
</feature>
<evidence type="ECO:0000256" key="1">
    <source>
        <dbReference type="SAM" id="MobiDB-lite"/>
    </source>
</evidence>
<organism evidence="3 4">
    <name type="scientific">Rhodoferax fermentans</name>
    <dbReference type="NCBI Taxonomy" id="28066"/>
    <lineage>
        <taxon>Bacteria</taxon>
        <taxon>Pseudomonadati</taxon>
        <taxon>Pseudomonadota</taxon>
        <taxon>Betaproteobacteria</taxon>
        <taxon>Burkholderiales</taxon>
        <taxon>Comamonadaceae</taxon>
        <taxon>Rhodoferax</taxon>
    </lineage>
</organism>
<keyword evidence="4" id="KW-1185">Reference proteome</keyword>
<proteinExistence type="predicted"/>
<evidence type="ECO:0000259" key="2">
    <source>
        <dbReference type="Pfam" id="PF03544"/>
    </source>
</evidence>
<dbReference type="Gene3D" id="3.30.1150.10">
    <property type="match status" value="1"/>
</dbReference>
<dbReference type="EMBL" id="MTJN01000002">
    <property type="protein sequence ID" value="OOV06134.1"/>
    <property type="molecule type" value="Genomic_DNA"/>
</dbReference>
<dbReference type="STRING" id="28066.RF819_04785"/>
<dbReference type="AlphaFoldDB" id="A0A1T1APW3"/>
<dbReference type="InterPro" id="IPR037682">
    <property type="entry name" value="TonB_C"/>
</dbReference>
<gene>
    <name evidence="3" type="ORF">RF819_04785</name>
</gene>
<evidence type="ECO:0000313" key="3">
    <source>
        <dbReference type="EMBL" id="OOV06134.1"/>
    </source>
</evidence>
<accession>A0A1T1APW3</accession>
<comment type="caution">
    <text evidence="3">The sequence shown here is derived from an EMBL/GenBank/DDBJ whole genome shotgun (WGS) entry which is preliminary data.</text>
</comment>
<sequence>MLVSLLLHALLLWPSHQIWQLPSWLRGQPDQRVILRVVRPAQSEPQTAHQPPQQAPALAPPAPQPTEPEEQSLPPQPPSNPERLPDSENGYLPAEFLSRTALPASEIELQDLAAPEAPGRLQLLLWINQAGEVTQVDVEASDAPDWFTQEVTQRFKQAVFEPGLRAGRAVASLMRIEVLF</sequence>
<name>A0A1T1APW3_RHOFE</name>
<dbReference type="Proteomes" id="UP000190750">
    <property type="component" value="Unassembled WGS sequence"/>
</dbReference>
<feature type="compositionally biased region" description="Low complexity" evidence="1">
    <location>
        <begin position="44"/>
        <end position="57"/>
    </location>
</feature>
<dbReference type="Pfam" id="PF03544">
    <property type="entry name" value="TonB_C"/>
    <property type="match status" value="1"/>
</dbReference>
<dbReference type="GO" id="GO:0055085">
    <property type="term" value="P:transmembrane transport"/>
    <property type="evidence" value="ECO:0007669"/>
    <property type="project" value="InterPro"/>
</dbReference>
<dbReference type="SUPFAM" id="SSF74653">
    <property type="entry name" value="TolA/TonB C-terminal domain"/>
    <property type="match status" value="1"/>
</dbReference>
<reference evidence="3 4" key="1">
    <citation type="submission" date="2017-01" db="EMBL/GenBank/DDBJ databases">
        <title>Genome sequencing of Rhodoferax fermentans JCM 7819.</title>
        <authorList>
            <person name="Kim Y.J."/>
            <person name="Farh M.E.-A."/>
            <person name="Yang D.-C."/>
        </authorList>
    </citation>
    <scope>NUCLEOTIDE SEQUENCE [LARGE SCALE GENOMIC DNA]</scope>
    <source>
        <strain evidence="3 4">JCM 7819</strain>
    </source>
</reference>
<feature type="domain" description="TonB C-terminal" evidence="2">
    <location>
        <begin position="119"/>
        <end position="180"/>
    </location>
</feature>